<keyword evidence="1" id="KW-0812">Transmembrane</keyword>
<dbReference type="Proteomes" id="UP001396334">
    <property type="component" value="Unassembled WGS sequence"/>
</dbReference>
<sequence length="75" mass="8410">MLESDVDLLKMPPKPFHQLPLDASSEVRGCESNNGEPSTSEDVITITSSNVVFSIALLEVLYLDAVSFLWHWIEF</sequence>
<proteinExistence type="predicted"/>
<feature type="transmembrane region" description="Helical" evidence="1">
    <location>
        <begin position="51"/>
        <end position="73"/>
    </location>
</feature>
<protein>
    <submittedName>
        <fullName evidence="2">Uncharacterized protein</fullName>
    </submittedName>
</protein>
<keyword evidence="1" id="KW-1133">Transmembrane helix</keyword>
<evidence type="ECO:0000313" key="3">
    <source>
        <dbReference type="Proteomes" id="UP001396334"/>
    </source>
</evidence>
<gene>
    <name evidence="2" type="ORF">V6N11_038364</name>
</gene>
<keyword evidence="3" id="KW-1185">Reference proteome</keyword>
<evidence type="ECO:0000313" key="2">
    <source>
        <dbReference type="EMBL" id="KAK9025497.1"/>
    </source>
</evidence>
<name>A0ABR2SJR7_9ROSI</name>
<comment type="caution">
    <text evidence="2">The sequence shown here is derived from an EMBL/GenBank/DDBJ whole genome shotgun (WGS) entry which is preliminary data.</text>
</comment>
<organism evidence="2 3">
    <name type="scientific">Hibiscus sabdariffa</name>
    <name type="common">roselle</name>
    <dbReference type="NCBI Taxonomy" id="183260"/>
    <lineage>
        <taxon>Eukaryota</taxon>
        <taxon>Viridiplantae</taxon>
        <taxon>Streptophyta</taxon>
        <taxon>Embryophyta</taxon>
        <taxon>Tracheophyta</taxon>
        <taxon>Spermatophyta</taxon>
        <taxon>Magnoliopsida</taxon>
        <taxon>eudicotyledons</taxon>
        <taxon>Gunneridae</taxon>
        <taxon>Pentapetalae</taxon>
        <taxon>rosids</taxon>
        <taxon>malvids</taxon>
        <taxon>Malvales</taxon>
        <taxon>Malvaceae</taxon>
        <taxon>Malvoideae</taxon>
        <taxon>Hibiscus</taxon>
    </lineage>
</organism>
<reference evidence="2 3" key="1">
    <citation type="journal article" date="2024" name="G3 (Bethesda)">
        <title>Genome assembly of Hibiscus sabdariffa L. provides insights into metabolisms of medicinal natural products.</title>
        <authorList>
            <person name="Kim T."/>
        </authorList>
    </citation>
    <scope>NUCLEOTIDE SEQUENCE [LARGE SCALE GENOMIC DNA]</scope>
    <source>
        <strain evidence="2">TK-2024</strain>
        <tissue evidence="2">Old leaves</tissue>
    </source>
</reference>
<keyword evidence="1" id="KW-0472">Membrane</keyword>
<evidence type="ECO:0000256" key="1">
    <source>
        <dbReference type="SAM" id="Phobius"/>
    </source>
</evidence>
<dbReference type="EMBL" id="JBBPBN010000013">
    <property type="protein sequence ID" value="KAK9025497.1"/>
    <property type="molecule type" value="Genomic_DNA"/>
</dbReference>
<accession>A0ABR2SJR7</accession>